<proteinExistence type="predicted"/>
<protein>
    <submittedName>
        <fullName evidence="1">Uncharacterized protein</fullName>
    </submittedName>
</protein>
<sequence length="54" mass="6059">MRIDGMARLVAVSIVLYKSSVTGDRYVLADVQLISLLEFFRFSVILSTYDISAD</sequence>
<reference evidence="1" key="1">
    <citation type="journal article" date="2019" name="bioRxiv">
        <title>The Genome of the Zebra Mussel, Dreissena polymorpha: A Resource for Invasive Species Research.</title>
        <authorList>
            <person name="McCartney M.A."/>
            <person name="Auch B."/>
            <person name="Kono T."/>
            <person name="Mallez S."/>
            <person name="Zhang Y."/>
            <person name="Obille A."/>
            <person name="Becker A."/>
            <person name="Abrahante J.E."/>
            <person name="Garbe J."/>
            <person name="Badalamenti J.P."/>
            <person name="Herman A."/>
            <person name="Mangelson H."/>
            <person name="Liachko I."/>
            <person name="Sullivan S."/>
            <person name="Sone E.D."/>
            <person name="Koren S."/>
            <person name="Silverstein K.A.T."/>
            <person name="Beckman K.B."/>
            <person name="Gohl D.M."/>
        </authorList>
    </citation>
    <scope>NUCLEOTIDE SEQUENCE</scope>
    <source>
        <strain evidence="1">Duluth1</strain>
        <tissue evidence="1">Whole animal</tissue>
    </source>
</reference>
<gene>
    <name evidence="1" type="ORF">DPMN_129484</name>
</gene>
<keyword evidence="2" id="KW-1185">Reference proteome</keyword>
<accession>A0A9D4H501</accession>
<dbReference type="AlphaFoldDB" id="A0A9D4H501"/>
<evidence type="ECO:0000313" key="2">
    <source>
        <dbReference type="Proteomes" id="UP000828390"/>
    </source>
</evidence>
<reference evidence="1" key="2">
    <citation type="submission" date="2020-11" db="EMBL/GenBank/DDBJ databases">
        <authorList>
            <person name="McCartney M.A."/>
            <person name="Auch B."/>
            <person name="Kono T."/>
            <person name="Mallez S."/>
            <person name="Becker A."/>
            <person name="Gohl D.M."/>
            <person name="Silverstein K.A.T."/>
            <person name="Koren S."/>
            <person name="Bechman K.B."/>
            <person name="Herman A."/>
            <person name="Abrahante J.E."/>
            <person name="Garbe J."/>
        </authorList>
    </citation>
    <scope>NUCLEOTIDE SEQUENCE</scope>
    <source>
        <strain evidence="1">Duluth1</strain>
        <tissue evidence="1">Whole animal</tissue>
    </source>
</reference>
<evidence type="ECO:0000313" key="1">
    <source>
        <dbReference type="EMBL" id="KAH3827548.1"/>
    </source>
</evidence>
<comment type="caution">
    <text evidence="1">The sequence shown here is derived from an EMBL/GenBank/DDBJ whole genome shotgun (WGS) entry which is preliminary data.</text>
</comment>
<dbReference type="EMBL" id="JAIWYP010000005">
    <property type="protein sequence ID" value="KAH3827548.1"/>
    <property type="molecule type" value="Genomic_DNA"/>
</dbReference>
<name>A0A9D4H501_DREPO</name>
<dbReference type="Proteomes" id="UP000828390">
    <property type="component" value="Unassembled WGS sequence"/>
</dbReference>
<organism evidence="1 2">
    <name type="scientific">Dreissena polymorpha</name>
    <name type="common">Zebra mussel</name>
    <name type="synonym">Mytilus polymorpha</name>
    <dbReference type="NCBI Taxonomy" id="45954"/>
    <lineage>
        <taxon>Eukaryota</taxon>
        <taxon>Metazoa</taxon>
        <taxon>Spiralia</taxon>
        <taxon>Lophotrochozoa</taxon>
        <taxon>Mollusca</taxon>
        <taxon>Bivalvia</taxon>
        <taxon>Autobranchia</taxon>
        <taxon>Heteroconchia</taxon>
        <taxon>Euheterodonta</taxon>
        <taxon>Imparidentia</taxon>
        <taxon>Neoheterodontei</taxon>
        <taxon>Myida</taxon>
        <taxon>Dreissenoidea</taxon>
        <taxon>Dreissenidae</taxon>
        <taxon>Dreissena</taxon>
    </lineage>
</organism>